<comment type="domain">
    <text evidence="4">A 7-bladed beta-propeller torus, about 55 by 55 Angstroms, with a depth of about 25 Angstroms and a central pore.</text>
</comment>
<name>A0ABT0CA88_THEVL</name>
<dbReference type="Pfam" id="PF14870">
    <property type="entry name" value="PSII_BNR"/>
    <property type="match status" value="1"/>
</dbReference>
<evidence type="ECO:0000256" key="1">
    <source>
        <dbReference type="ARBA" id="ARBA00022531"/>
    </source>
</evidence>
<evidence type="ECO:0000256" key="5">
    <source>
        <dbReference type="PIRNR" id="PIRNR017875"/>
    </source>
</evidence>
<dbReference type="SUPFAM" id="SSF110296">
    <property type="entry name" value="Oligoxyloglucan reducing end-specific cellobiohydrolase"/>
    <property type="match status" value="1"/>
</dbReference>
<keyword evidence="1 4" id="KW-0602">Photosynthesis</keyword>
<dbReference type="EMBL" id="JAFIRA010000014">
    <property type="protein sequence ID" value="MCJ2542704.1"/>
    <property type="molecule type" value="Genomic_DNA"/>
</dbReference>
<dbReference type="PANTHER" id="PTHR47199:SF2">
    <property type="entry name" value="PHOTOSYSTEM II STABILITY_ASSEMBLY FACTOR HCF136, CHLOROPLASTIC"/>
    <property type="match status" value="1"/>
</dbReference>
<evidence type="ECO:0000256" key="3">
    <source>
        <dbReference type="ARBA" id="ARBA00023276"/>
    </source>
</evidence>
<keyword evidence="8" id="KW-1185">Reference proteome</keyword>
<dbReference type="Proteomes" id="UP000830835">
    <property type="component" value="Unassembled WGS sequence"/>
</dbReference>
<proteinExistence type="inferred from homology"/>
<evidence type="ECO:0000256" key="2">
    <source>
        <dbReference type="ARBA" id="ARBA00022729"/>
    </source>
</evidence>
<accession>A0ABT0CA88</accession>
<dbReference type="Gene3D" id="2.130.10.10">
    <property type="entry name" value="YVTN repeat-like/Quinoprotein amine dehydrogenase"/>
    <property type="match status" value="1"/>
</dbReference>
<comment type="function">
    <text evidence="4">A factor required for optimal assembly of photosystem II (PSII), acting in the early stages of PSII assembly. Also plays a role in replacement of photodamaged D1 (psbA). Assists YidC in synthesis of chlorophyll-binding proteins.</text>
</comment>
<keyword evidence="2 4" id="KW-0732">Signal</keyword>
<protein>
    <recommendedName>
        <fullName evidence="4 5">Photosystem II assembly protein Ycf48</fullName>
    </recommendedName>
</protein>
<dbReference type="HAMAP" id="MF_01348">
    <property type="entry name" value="Ycf48"/>
    <property type="match status" value="1"/>
</dbReference>
<comment type="subcellular location">
    <subcellularLocation>
        <location evidence="4">Cellular thylakoid lumen</location>
    </subcellularLocation>
    <text evidence="4">Associated with a PSII precusor complex on the lumenal side of the thylakoid membrane.</text>
</comment>
<dbReference type="NCBIfam" id="NF010237">
    <property type="entry name" value="PRK13684.1"/>
    <property type="match status" value="1"/>
</dbReference>
<reference evidence="7" key="1">
    <citation type="submission" date="2021-02" db="EMBL/GenBank/DDBJ databases">
        <title>The CRISPR/cas machinery reduction and long-range gene transfer in the hot spring cyanobacterium Synechococcus.</title>
        <authorList>
            <person name="Dvorak P."/>
            <person name="Jahodarova E."/>
            <person name="Hasler P."/>
            <person name="Poulickova A."/>
        </authorList>
    </citation>
    <scope>NUCLEOTIDE SEQUENCE</scope>
    <source>
        <strain evidence="7">Rupite</strain>
    </source>
</reference>
<organism evidence="7 8">
    <name type="scientific">Thermostichus vulcanus str. 'Rupite'</name>
    <dbReference type="NCBI Taxonomy" id="2813851"/>
    <lineage>
        <taxon>Bacteria</taxon>
        <taxon>Bacillati</taxon>
        <taxon>Cyanobacteriota</taxon>
        <taxon>Cyanophyceae</taxon>
        <taxon>Thermostichales</taxon>
        <taxon>Thermostichaceae</taxon>
        <taxon>Thermostichus</taxon>
    </lineage>
</organism>
<dbReference type="InterPro" id="IPR015943">
    <property type="entry name" value="WD40/YVTN_repeat-like_dom_sf"/>
</dbReference>
<dbReference type="PIRSF" id="PIRSF017875">
    <property type="entry name" value="PSII_HCF136"/>
    <property type="match status" value="1"/>
</dbReference>
<dbReference type="PANTHER" id="PTHR47199">
    <property type="entry name" value="PHOTOSYSTEM II STABILITY/ASSEMBLY FACTOR HCF136, CHLOROPLASTIC"/>
    <property type="match status" value="1"/>
</dbReference>
<evidence type="ECO:0000313" key="7">
    <source>
        <dbReference type="EMBL" id="MCJ2542704.1"/>
    </source>
</evidence>
<comment type="caution">
    <text evidence="7">The sequence shown here is derived from an EMBL/GenBank/DDBJ whole genome shotgun (WGS) entry which is preliminary data.</text>
</comment>
<comment type="similarity">
    <text evidence="4 5">Belongs to the Ycf48 family.</text>
</comment>
<evidence type="ECO:0000259" key="6">
    <source>
        <dbReference type="Pfam" id="PF14870"/>
    </source>
</evidence>
<sequence length="332" mass="36432">MMVKMFKPLRMVLLLSLSVLLMAARMPSMREVPWQQVQVPTENTLLDIAFTGSTGSHGWLVGDKATLLESQDGGLSWQNRDLTGLDPEAYLSSISFAGSEGWVVGQPKILLHTLNEGADWTLIRLSAQLPGEPLLIEALGPGSAEMVTNVGAIYRTEDGGQNWHARVDQPIGVVKNIARSPNGEYLAVSSRGSFYFLYSPESQTWKPYPRESSRRIQNMGFGPNGSAWKLNQGAEITLTDDFTSGEWIQPIRPGRALSFGYLNAAYQNDHDLWVVGGGATLIHSPDGGKTWEQATKLSNIPANFYSIEFPTPEQGFILGQRGTLLRYVGSDS</sequence>
<feature type="domain" description="Photosynthesis system II assembly factor Ycf48/Hcf136-like" evidence="6">
    <location>
        <begin position="27"/>
        <end position="328"/>
    </location>
</feature>
<keyword evidence="4" id="KW-0793">Thylakoid</keyword>
<dbReference type="InterPro" id="IPR016705">
    <property type="entry name" value="Ycf48/Hcf136"/>
</dbReference>
<gene>
    <name evidence="4" type="primary">ycf48</name>
    <name evidence="7" type="ORF">JX360_07250</name>
</gene>
<evidence type="ECO:0000256" key="4">
    <source>
        <dbReference type="HAMAP-Rule" id="MF_01348"/>
    </source>
</evidence>
<dbReference type="InterPro" id="IPR028203">
    <property type="entry name" value="PSII_CF48-like_dom"/>
</dbReference>
<keyword evidence="3 4" id="KW-0604">Photosystem II</keyword>
<evidence type="ECO:0000313" key="8">
    <source>
        <dbReference type="Proteomes" id="UP000830835"/>
    </source>
</evidence>